<evidence type="ECO:0000256" key="1">
    <source>
        <dbReference type="SAM" id="SignalP"/>
    </source>
</evidence>
<sequence length="226" mass="23659">MTGYRASAALLAPLILCSTMSCTNKSEPTSHPGGGKSASISGVHRVSHEFPSGWAVRTNPQAVVTQQDVDKNRHAAAGLTVRPPQCGARLQRLGDVVGQSIESITARSGGQTIGVSAAEYPQPYQAPDNADCSYATFSRPGDVNGTIVPAPALTIANMTVVGTHIVTDFDDHSGRVVDQYVYLGLVDDRHIVAVSATAGPAASDLPKIDVAFVQHIFQKAVEAVRA</sequence>
<organism evidence="3 4">
    <name type="scientific">Mycolicibacterium mucogenicum DSM 44124</name>
    <dbReference type="NCBI Taxonomy" id="1226753"/>
    <lineage>
        <taxon>Bacteria</taxon>
        <taxon>Bacillati</taxon>
        <taxon>Actinomycetota</taxon>
        <taxon>Actinomycetes</taxon>
        <taxon>Mycobacteriales</taxon>
        <taxon>Mycobacteriaceae</taxon>
        <taxon>Mycolicibacterium</taxon>
    </lineage>
</organism>
<dbReference type="KEGG" id="mmuc:C1S78_027785"/>
<dbReference type="RefSeq" id="WP_138158614.1">
    <property type="nucleotide sequence ID" value="NZ_ANBS01000055.1"/>
</dbReference>
<keyword evidence="1" id="KW-0732">Signal</keyword>
<evidence type="ECO:0000313" key="4">
    <source>
        <dbReference type="Proteomes" id="UP000309231"/>
    </source>
</evidence>
<protein>
    <submittedName>
        <fullName evidence="3">DUF5642 family protein</fullName>
    </submittedName>
</protein>
<feature type="domain" description="DUF5642" evidence="2">
    <location>
        <begin position="40"/>
        <end position="225"/>
    </location>
</feature>
<reference evidence="3 4" key="1">
    <citation type="journal article" date="2019" name="BMC Evol. Biol.">
        <title>Comparative genomics of Mycobacterium mucogenicum and Mycobacterium neoaurum clade members emphasizing tRNA and non-coding RNA.</title>
        <authorList>
            <person name="Behra P.R.K."/>
            <person name="Pettersson B.M.F."/>
            <person name="Das S."/>
            <person name="Dasgupta S."/>
            <person name="Kirsebom L.A."/>
        </authorList>
    </citation>
    <scope>NUCLEOTIDE SEQUENCE [LARGE SCALE GENOMIC DNA]</scope>
    <source>
        <strain evidence="3 4">DSM 44124</strain>
    </source>
</reference>
<dbReference type="PROSITE" id="PS51257">
    <property type="entry name" value="PROKAR_LIPOPROTEIN"/>
    <property type="match status" value="1"/>
</dbReference>
<dbReference type="InterPro" id="IPR041313">
    <property type="entry name" value="DUF5642"/>
</dbReference>
<reference evidence="3 4" key="2">
    <citation type="journal article" date="2019" name="Sci. Rep.">
        <title>Insight into the biology of Mycobacterium mucogenicum and Mycobacterium neoaurum clade members.</title>
        <authorList>
            <person name="Behra P.R.K."/>
            <person name="Pettersson B.M.F."/>
            <person name="Ramesh M."/>
            <person name="Dasgupta S."/>
            <person name="Kirsebom L.A."/>
        </authorList>
    </citation>
    <scope>NUCLEOTIDE SEQUENCE [LARGE SCALE GENOMIC DNA]</scope>
    <source>
        <strain evidence="3 4">DSM 44124</strain>
    </source>
</reference>
<proteinExistence type="predicted"/>
<dbReference type="Pfam" id="PF18702">
    <property type="entry name" value="DUF5642"/>
    <property type="match status" value="1"/>
</dbReference>
<name>A0A8E4R7J1_MYCMU</name>
<evidence type="ECO:0000259" key="2">
    <source>
        <dbReference type="Pfam" id="PF18702"/>
    </source>
</evidence>
<dbReference type="EMBL" id="CP062008">
    <property type="protein sequence ID" value="QPG69140.1"/>
    <property type="molecule type" value="Genomic_DNA"/>
</dbReference>
<dbReference type="Proteomes" id="UP000309231">
    <property type="component" value="Chromosome"/>
</dbReference>
<dbReference type="AlphaFoldDB" id="A0A8E4R7J1"/>
<feature type="chain" id="PRO_5038754352" evidence="1">
    <location>
        <begin position="22"/>
        <end position="226"/>
    </location>
</feature>
<keyword evidence="4" id="KW-1185">Reference proteome</keyword>
<gene>
    <name evidence="3" type="ORF">C1S78_027785</name>
</gene>
<feature type="signal peptide" evidence="1">
    <location>
        <begin position="1"/>
        <end position="21"/>
    </location>
</feature>
<dbReference type="GeneID" id="76728765"/>
<evidence type="ECO:0000313" key="3">
    <source>
        <dbReference type="EMBL" id="QPG69140.1"/>
    </source>
</evidence>
<accession>A0A8E4R7J1</accession>